<evidence type="ECO:0000313" key="1">
    <source>
        <dbReference type="EMBL" id="CAG7580836.1"/>
    </source>
</evidence>
<name>A0A8D9CCG1_9VIRU</name>
<accession>A0A8D9CCG1</accession>
<reference evidence="1" key="1">
    <citation type="submission" date="2021-06" db="EMBL/GenBank/DDBJ databases">
        <authorList>
            <person name="Gannon L."/>
            <person name="Redgwell R T."/>
            <person name="Michniewski S."/>
            <person name="Harrison D C."/>
            <person name="Millard A."/>
        </authorList>
    </citation>
    <scope>NUCLEOTIDE SEQUENCE</scope>
</reference>
<sequence length="320" mass="37071">MKNLKKFYEYYDSRPLEGLMDQFKKWFGDKLGITIGNYIGGGVEGEIYEIDKYRVIKFGYSNVSSTQYLSSRNLDGIVKIFQTGIIDAPKRFKGGSKPDDYTFNGIDLLGPERTSGPNDYEIGYTIMEKLYPSKDLESKLKFLDNKLWFKFTKIRYERSSSGVGSDKIFGENDYSIQTNKIIKDSSDGFGRFLLKTLFKNASSDIFIKDLRNFLMNLEPFTFEISNKEKTFDGKFKKEIIEIFDRLVVISKNVKKVGMDWGDVHSQQFAYNSKGEVTAFDIDFGMGSFDRDTEEFIYPPNKKEADSKKVKNVIREFRDFK</sequence>
<proteinExistence type="predicted"/>
<protein>
    <submittedName>
        <fullName evidence="1">Uncharacterized protein</fullName>
    </submittedName>
</protein>
<dbReference type="EMBL" id="OU342829">
    <property type="protein sequence ID" value="CAG7580836.1"/>
    <property type="molecule type" value="Genomic_DNA"/>
</dbReference>
<organism evidence="1">
    <name type="scientific">uncultured marine phage</name>
    <dbReference type="NCBI Taxonomy" id="707152"/>
    <lineage>
        <taxon>Viruses</taxon>
        <taxon>environmental samples</taxon>
    </lineage>
</organism>
<gene>
    <name evidence="1" type="ORF">SLAVMIC_00573</name>
</gene>